<dbReference type="eggNOG" id="COG0489">
    <property type="taxonomic scope" value="Bacteria"/>
</dbReference>
<dbReference type="GO" id="GO:0140663">
    <property type="term" value="F:ATP-dependent FeS chaperone activity"/>
    <property type="evidence" value="ECO:0007669"/>
    <property type="project" value="InterPro"/>
</dbReference>
<dbReference type="CDD" id="cd02037">
    <property type="entry name" value="Mrp_NBP35"/>
    <property type="match status" value="1"/>
</dbReference>
<dbReference type="FunFam" id="3.40.50.300:FF:001119">
    <property type="entry name" value="Iron-sulfur cluster carrier protein"/>
    <property type="match status" value="1"/>
</dbReference>
<dbReference type="InterPro" id="IPR033756">
    <property type="entry name" value="YlxH/NBP35"/>
</dbReference>
<keyword evidence="5 6" id="KW-0411">Iron-sulfur</keyword>
<evidence type="ECO:0000256" key="1">
    <source>
        <dbReference type="ARBA" id="ARBA00022723"/>
    </source>
</evidence>
<keyword evidence="4 6" id="KW-0408">Iron</keyword>
<feature type="binding site" evidence="6">
    <location>
        <begin position="30"/>
        <end position="37"/>
    </location>
    <ligand>
        <name>ATP</name>
        <dbReference type="ChEBI" id="CHEBI:30616"/>
    </ligand>
</feature>
<dbReference type="Gene3D" id="3.40.50.300">
    <property type="entry name" value="P-loop containing nucleotide triphosphate hydrolases"/>
    <property type="match status" value="1"/>
</dbReference>
<dbReference type="HAMAP" id="MF_02040">
    <property type="entry name" value="Mrp_NBP35"/>
    <property type="match status" value="1"/>
</dbReference>
<comment type="similarity">
    <text evidence="6">Belongs to the Mrp/NBP35 ATP-binding proteins family.</text>
</comment>
<evidence type="ECO:0000256" key="6">
    <source>
        <dbReference type="HAMAP-Rule" id="MF_02040"/>
    </source>
</evidence>
<dbReference type="GO" id="GO:0016226">
    <property type="term" value="P:iron-sulfur cluster assembly"/>
    <property type="evidence" value="ECO:0007669"/>
    <property type="project" value="InterPro"/>
</dbReference>
<dbReference type="RefSeq" id="WP_011526459.1">
    <property type="nucleotide sequence ID" value="NC_008011.1"/>
</dbReference>
<keyword evidence="8" id="KW-1185">Reference proteome</keyword>
<evidence type="ECO:0000256" key="3">
    <source>
        <dbReference type="ARBA" id="ARBA00022840"/>
    </source>
</evidence>
<dbReference type="SUPFAM" id="SSF52540">
    <property type="entry name" value="P-loop containing nucleoside triphosphate hydrolases"/>
    <property type="match status" value="1"/>
</dbReference>
<keyword evidence="6" id="KW-0378">Hydrolase</keyword>
<dbReference type="PANTHER" id="PTHR23264:SF19">
    <property type="entry name" value="CYTOSOLIC FE-S CLUSTER ASSEMBLY FACTOR NUBP2"/>
    <property type="match status" value="1"/>
</dbReference>
<name>Q1MRE6_LAWIP</name>
<dbReference type="Proteomes" id="UP000002430">
    <property type="component" value="Chromosome"/>
</dbReference>
<dbReference type="GO" id="GO:0051536">
    <property type="term" value="F:iron-sulfur cluster binding"/>
    <property type="evidence" value="ECO:0007669"/>
    <property type="project" value="UniProtKB-UniRule"/>
</dbReference>
<organism evidence="7 8">
    <name type="scientific">Lawsonia intracellularis (strain PHE/MN1-00)</name>
    <dbReference type="NCBI Taxonomy" id="363253"/>
    <lineage>
        <taxon>Bacteria</taxon>
        <taxon>Pseudomonadati</taxon>
        <taxon>Thermodesulfobacteriota</taxon>
        <taxon>Desulfovibrionia</taxon>
        <taxon>Desulfovibrionales</taxon>
        <taxon>Desulfovibrionaceae</taxon>
        <taxon>Lawsonia</taxon>
    </lineage>
</organism>
<evidence type="ECO:0000256" key="4">
    <source>
        <dbReference type="ARBA" id="ARBA00023004"/>
    </source>
</evidence>
<comment type="subunit">
    <text evidence="6">Homodimer.</text>
</comment>
<dbReference type="PANTHER" id="PTHR23264">
    <property type="entry name" value="NUCLEOTIDE-BINDING PROTEIN NBP35 YEAST -RELATED"/>
    <property type="match status" value="1"/>
</dbReference>
<gene>
    <name evidence="7" type="ordered locus">LI0374</name>
</gene>
<dbReference type="GO" id="GO:0005829">
    <property type="term" value="C:cytosol"/>
    <property type="evidence" value="ECO:0007669"/>
    <property type="project" value="TreeGrafter"/>
</dbReference>
<dbReference type="EMBL" id="AM180252">
    <property type="protein sequence ID" value="CAJ54430.1"/>
    <property type="molecule type" value="Genomic_DNA"/>
</dbReference>
<sequence>MNIPLSPAMQDKQLKKNIDTIQHKLFIMSGKGGVGKSSVTVNLAVSLMQKGFRVGILDVDLHGPSIPRLLGLSGHVEVDEQGRMIPVFYNDKLCVVSMDSFLEKEDTAIVWKGPKKVGAIRQFLSGVYWGNLDFLLIDSPPGTGDEHMAVLNSIPDAKCIVVTTPQEISLADVRKALDFLRQIKAPILGIVENMSGLSCPNCGHEIEIFKKDGGVQLADKENLLLLGQISLDPLTVVAADCGKPVVCMEEHSEAKEKFLQLTEATLNALRLI</sequence>
<evidence type="ECO:0000256" key="2">
    <source>
        <dbReference type="ARBA" id="ARBA00022741"/>
    </source>
</evidence>
<keyword evidence="1 6" id="KW-0479">Metal-binding</keyword>
<dbReference type="PROSITE" id="PS01215">
    <property type="entry name" value="MRP"/>
    <property type="match status" value="1"/>
</dbReference>
<dbReference type="InterPro" id="IPR019591">
    <property type="entry name" value="Mrp/NBP35_ATP-bd"/>
</dbReference>
<dbReference type="STRING" id="363253.LI0374"/>
<dbReference type="GO" id="GO:0046872">
    <property type="term" value="F:metal ion binding"/>
    <property type="evidence" value="ECO:0007669"/>
    <property type="project" value="UniProtKB-KW"/>
</dbReference>
<keyword evidence="3 6" id="KW-0067">ATP-binding</keyword>
<keyword evidence="2 6" id="KW-0547">Nucleotide-binding</keyword>
<dbReference type="AlphaFoldDB" id="Q1MRE6"/>
<dbReference type="GO" id="GO:0005524">
    <property type="term" value="F:ATP binding"/>
    <property type="evidence" value="ECO:0007669"/>
    <property type="project" value="UniProtKB-UniRule"/>
</dbReference>
<evidence type="ECO:0000313" key="8">
    <source>
        <dbReference type="Proteomes" id="UP000002430"/>
    </source>
</evidence>
<dbReference type="GO" id="GO:0016887">
    <property type="term" value="F:ATP hydrolysis activity"/>
    <property type="evidence" value="ECO:0007669"/>
    <property type="project" value="UniProtKB-UniRule"/>
</dbReference>
<dbReference type="InterPro" id="IPR027417">
    <property type="entry name" value="P-loop_NTPase"/>
</dbReference>
<dbReference type="InterPro" id="IPR000808">
    <property type="entry name" value="Mrp-like_CS"/>
</dbReference>
<dbReference type="Pfam" id="PF10609">
    <property type="entry name" value="ParA"/>
    <property type="match status" value="1"/>
</dbReference>
<dbReference type="KEGG" id="lip:LI0374"/>
<evidence type="ECO:0000256" key="5">
    <source>
        <dbReference type="ARBA" id="ARBA00023014"/>
    </source>
</evidence>
<reference evidence="7 8" key="1">
    <citation type="submission" date="2005-11" db="EMBL/GenBank/DDBJ databases">
        <title>The complete genome sequence of Lawsonia intracellularis: the causative agent of proliferative enteropathy.</title>
        <authorList>
            <person name="Kaur K."/>
            <person name="Zhang Q."/>
            <person name="Beckler D."/>
            <person name="Munir S."/>
            <person name="Li L."/>
            <person name="Kinsley K."/>
            <person name="Herron L."/>
            <person name="Peterson A."/>
            <person name="May B."/>
            <person name="Singh S."/>
            <person name="Gebhart C."/>
            <person name="Kapur V."/>
        </authorList>
    </citation>
    <scope>NUCLEOTIDE SEQUENCE [LARGE SCALE GENOMIC DNA]</scope>
    <source>
        <strain evidence="7 8">PHE/MN1-00</strain>
    </source>
</reference>
<proteinExistence type="inferred from homology"/>
<protein>
    <recommendedName>
        <fullName evidence="6">Iron-sulfur cluster carrier protein</fullName>
    </recommendedName>
</protein>
<comment type="function">
    <text evidence="6">Binds and transfers iron-sulfur (Fe-S) clusters to target apoproteins. Can hydrolyze ATP.</text>
</comment>
<accession>Q1MRE6</accession>
<evidence type="ECO:0000313" key="7">
    <source>
        <dbReference type="EMBL" id="CAJ54430.1"/>
    </source>
</evidence>
<dbReference type="HOGENOM" id="CLU_024839_0_2_7"/>
<dbReference type="OrthoDB" id="9809679at2"/>